<keyword evidence="1" id="KW-0812">Transmembrane</keyword>
<accession>A0ABW3R6S8</accession>
<evidence type="ECO:0000313" key="3">
    <source>
        <dbReference type="Proteomes" id="UP001597168"/>
    </source>
</evidence>
<keyword evidence="1" id="KW-0472">Membrane</keyword>
<keyword evidence="1" id="KW-1133">Transmembrane helix</keyword>
<gene>
    <name evidence="2" type="ORF">ACFQ3T_37025</name>
</gene>
<organism evidence="2 3">
    <name type="scientific">Saccharothrix hoggarensis</name>
    <dbReference type="NCBI Taxonomy" id="913853"/>
    <lineage>
        <taxon>Bacteria</taxon>
        <taxon>Bacillati</taxon>
        <taxon>Actinomycetota</taxon>
        <taxon>Actinomycetes</taxon>
        <taxon>Pseudonocardiales</taxon>
        <taxon>Pseudonocardiaceae</taxon>
        <taxon>Saccharothrix</taxon>
    </lineage>
</organism>
<reference evidence="3" key="1">
    <citation type="journal article" date="2019" name="Int. J. Syst. Evol. Microbiol.">
        <title>The Global Catalogue of Microorganisms (GCM) 10K type strain sequencing project: providing services to taxonomists for standard genome sequencing and annotation.</title>
        <authorList>
            <consortium name="The Broad Institute Genomics Platform"/>
            <consortium name="The Broad Institute Genome Sequencing Center for Infectious Disease"/>
            <person name="Wu L."/>
            <person name="Ma J."/>
        </authorList>
    </citation>
    <scope>NUCLEOTIDE SEQUENCE [LARGE SCALE GENOMIC DNA]</scope>
    <source>
        <strain evidence="3">CCUG 60214</strain>
    </source>
</reference>
<comment type="caution">
    <text evidence="2">The sequence shown here is derived from an EMBL/GenBank/DDBJ whole genome shotgun (WGS) entry which is preliminary data.</text>
</comment>
<feature type="non-terminal residue" evidence="2">
    <location>
        <position position="1"/>
    </location>
</feature>
<evidence type="ECO:0000256" key="1">
    <source>
        <dbReference type="SAM" id="Phobius"/>
    </source>
</evidence>
<name>A0ABW3R6S8_9PSEU</name>
<dbReference type="Proteomes" id="UP001597168">
    <property type="component" value="Unassembled WGS sequence"/>
</dbReference>
<keyword evidence="3" id="KW-1185">Reference proteome</keyword>
<feature type="transmembrane region" description="Helical" evidence="1">
    <location>
        <begin position="21"/>
        <end position="43"/>
    </location>
</feature>
<sequence length="169" mass="18254">AAARPGPALRGVDRAHGLRTFLVNCGTVSFLLGLPRIAVLAVARASGFLLLRRFSDAHAELGALRYLLSGRARLLAGRAARPVRGVVRGLFTSRITRLRNTIRGASAHLIRRRVEADLALGRLPEDDARRAAWSLPSEVERRVVGPAALPAGVLSRRRPVRATGGLRRP</sequence>
<feature type="non-terminal residue" evidence="2">
    <location>
        <position position="169"/>
    </location>
</feature>
<proteinExistence type="predicted"/>
<evidence type="ECO:0000313" key="2">
    <source>
        <dbReference type="EMBL" id="MFD1152773.1"/>
    </source>
</evidence>
<protein>
    <submittedName>
        <fullName evidence="2">Glycosyltransferase</fullName>
    </submittedName>
</protein>
<dbReference type="EMBL" id="JBHTLK010000545">
    <property type="protein sequence ID" value="MFD1152773.1"/>
    <property type="molecule type" value="Genomic_DNA"/>
</dbReference>